<accession>A0A8H2WT65</accession>
<dbReference type="EMBL" id="CAJMWW010000051">
    <property type="protein sequence ID" value="CAE6405937.1"/>
    <property type="molecule type" value="Genomic_DNA"/>
</dbReference>
<evidence type="ECO:0000313" key="1">
    <source>
        <dbReference type="EMBL" id="CAE6405937.1"/>
    </source>
</evidence>
<proteinExistence type="predicted"/>
<reference evidence="1" key="1">
    <citation type="submission" date="2021-01" db="EMBL/GenBank/DDBJ databases">
        <authorList>
            <person name="Kaushik A."/>
        </authorList>
    </citation>
    <scope>NUCLEOTIDE SEQUENCE</scope>
    <source>
        <strain evidence="1">AG3-T5</strain>
    </source>
</reference>
<dbReference type="AlphaFoldDB" id="A0A8H2WT65"/>
<dbReference type="Proteomes" id="UP000663841">
    <property type="component" value="Unassembled WGS sequence"/>
</dbReference>
<sequence length="83" mass="9641">MPASRSRQWVIVPKGMYPEVRRHLPTSKLAKGIAPTWSDVNRFQFFSSSSDELTWSILQNPEWTQDNPTGEWATKCVDRWCCP</sequence>
<name>A0A8H2WT65_9AGAM</name>
<organism evidence="1 2">
    <name type="scientific">Rhizoctonia solani</name>
    <dbReference type="NCBI Taxonomy" id="456999"/>
    <lineage>
        <taxon>Eukaryota</taxon>
        <taxon>Fungi</taxon>
        <taxon>Dikarya</taxon>
        <taxon>Basidiomycota</taxon>
        <taxon>Agaricomycotina</taxon>
        <taxon>Agaricomycetes</taxon>
        <taxon>Cantharellales</taxon>
        <taxon>Ceratobasidiaceae</taxon>
        <taxon>Rhizoctonia</taxon>
    </lineage>
</organism>
<gene>
    <name evidence="1" type="ORF">RDB_LOCUS13337</name>
</gene>
<evidence type="ECO:0000313" key="2">
    <source>
        <dbReference type="Proteomes" id="UP000663841"/>
    </source>
</evidence>
<comment type="caution">
    <text evidence="1">The sequence shown here is derived from an EMBL/GenBank/DDBJ whole genome shotgun (WGS) entry which is preliminary data.</text>
</comment>
<protein>
    <submittedName>
        <fullName evidence="1">Uncharacterized protein</fullName>
    </submittedName>
</protein>